<evidence type="ECO:0000313" key="1">
    <source>
        <dbReference type="EMBL" id="OMO53729.1"/>
    </source>
</evidence>
<comment type="caution">
    <text evidence="1">The sequence shown here is derived from an EMBL/GenBank/DDBJ whole genome shotgun (WGS) entry which is preliminary data.</text>
</comment>
<evidence type="ECO:0000313" key="2">
    <source>
        <dbReference type="Proteomes" id="UP000187203"/>
    </source>
</evidence>
<protein>
    <submittedName>
        <fullName evidence="1">Uncharacterized protein</fullName>
    </submittedName>
</protein>
<accession>A0A1R3G6M0</accession>
<dbReference type="Proteomes" id="UP000187203">
    <property type="component" value="Unassembled WGS sequence"/>
</dbReference>
<reference evidence="2" key="1">
    <citation type="submission" date="2013-09" db="EMBL/GenBank/DDBJ databases">
        <title>Corchorus olitorius genome sequencing.</title>
        <authorList>
            <person name="Alam M."/>
            <person name="Haque M.S."/>
            <person name="Islam M.S."/>
            <person name="Emdad E.M."/>
            <person name="Islam M.M."/>
            <person name="Ahmed B."/>
            <person name="Halim A."/>
            <person name="Hossen Q.M.M."/>
            <person name="Hossain M.Z."/>
            <person name="Ahmed R."/>
            <person name="Khan M.M."/>
            <person name="Islam R."/>
            <person name="Rashid M.M."/>
            <person name="Khan S.A."/>
            <person name="Rahman M.S."/>
            <person name="Alam M."/>
            <person name="Yahiya A.S."/>
            <person name="Khan M.S."/>
            <person name="Azam M.S."/>
            <person name="Haque T."/>
            <person name="Lashkar M.Z.H."/>
            <person name="Akhand A.I."/>
            <person name="Morshed G."/>
            <person name="Roy S."/>
            <person name="Uddin K.S."/>
            <person name="Rabeya T."/>
            <person name="Hossain A.S."/>
            <person name="Chowdhury A."/>
            <person name="Snigdha A.R."/>
            <person name="Mortoza M.S."/>
            <person name="Matin S.A."/>
            <person name="Hoque S.M.E."/>
            <person name="Islam M.K."/>
            <person name="Roy D.K."/>
            <person name="Haider R."/>
            <person name="Moosa M.M."/>
            <person name="Elias S.M."/>
            <person name="Hasan A.M."/>
            <person name="Jahan S."/>
            <person name="Shafiuddin M."/>
            <person name="Mahmood N."/>
            <person name="Shommy N.S."/>
        </authorList>
    </citation>
    <scope>NUCLEOTIDE SEQUENCE [LARGE SCALE GENOMIC DNA]</scope>
    <source>
        <strain evidence="2">cv. O-4</strain>
    </source>
</reference>
<organism evidence="1 2">
    <name type="scientific">Corchorus olitorius</name>
    <dbReference type="NCBI Taxonomy" id="93759"/>
    <lineage>
        <taxon>Eukaryota</taxon>
        <taxon>Viridiplantae</taxon>
        <taxon>Streptophyta</taxon>
        <taxon>Embryophyta</taxon>
        <taxon>Tracheophyta</taxon>
        <taxon>Spermatophyta</taxon>
        <taxon>Magnoliopsida</taxon>
        <taxon>eudicotyledons</taxon>
        <taxon>Gunneridae</taxon>
        <taxon>Pentapetalae</taxon>
        <taxon>rosids</taxon>
        <taxon>malvids</taxon>
        <taxon>Malvales</taxon>
        <taxon>Malvaceae</taxon>
        <taxon>Grewioideae</taxon>
        <taxon>Apeibeae</taxon>
        <taxon>Corchorus</taxon>
    </lineage>
</organism>
<gene>
    <name evidence="1" type="ORF">COLO4_36675</name>
</gene>
<dbReference type="EMBL" id="AWUE01023477">
    <property type="protein sequence ID" value="OMO53729.1"/>
    <property type="molecule type" value="Genomic_DNA"/>
</dbReference>
<proteinExistence type="predicted"/>
<keyword evidence="2" id="KW-1185">Reference proteome</keyword>
<sequence length="61" mass="7168">MVRSSREQRRKDRKFEVLDNLGGQYEENFNDVKMVRGIIHMLNTEFNDIAGNPALDLYHGE</sequence>
<name>A0A1R3G6M0_9ROSI</name>
<dbReference type="AlphaFoldDB" id="A0A1R3G6M0"/>